<reference evidence="2" key="1">
    <citation type="journal article" date="2005" name="Nature">
        <title>The map-based sequence of the rice genome.</title>
        <authorList>
            <consortium name="International rice genome sequencing project (IRGSP)"/>
            <person name="Matsumoto T."/>
            <person name="Wu J."/>
            <person name="Kanamori H."/>
            <person name="Katayose Y."/>
            <person name="Fujisawa M."/>
            <person name="Namiki N."/>
            <person name="Mizuno H."/>
            <person name="Yamamoto K."/>
            <person name="Antonio B.A."/>
            <person name="Baba T."/>
            <person name="Sakata K."/>
            <person name="Nagamura Y."/>
            <person name="Aoki H."/>
            <person name="Arikawa K."/>
            <person name="Arita K."/>
            <person name="Bito T."/>
            <person name="Chiden Y."/>
            <person name="Fujitsuka N."/>
            <person name="Fukunaka R."/>
            <person name="Hamada M."/>
            <person name="Harada C."/>
            <person name="Hayashi A."/>
            <person name="Hijishita S."/>
            <person name="Honda M."/>
            <person name="Hosokawa S."/>
            <person name="Ichikawa Y."/>
            <person name="Idonuma A."/>
            <person name="Iijima M."/>
            <person name="Ikeda M."/>
            <person name="Ikeno M."/>
            <person name="Ito K."/>
            <person name="Ito S."/>
            <person name="Ito T."/>
            <person name="Ito Y."/>
            <person name="Ito Y."/>
            <person name="Iwabuchi A."/>
            <person name="Kamiya K."/>
            <person name="Karasawa W."/>
            <person name="Kurita K."/>
            <person name="Katagiri S."/>
            <person name="Kikuta A."/>
            <person name="Kobayashi H."/>
            <person name="Kobayashi N."/>
            <person name="Machita K."/>
            <person name="Maehara T."/>
            <person name="Masukawa M."/>
            <person name="Mizubayashi T."/>
            <person name="Mukai Y."/>
            <person name="Nagasaki H."/>
            <person name="Nagata Y."/>
            <person name="Naito S."/>
            <person name="Nakashima M."/>
            <person name="Nakama Y."/>
            <person name="Nakamichi Y."/>
            <person name="Nakamura M."/>
            <person name="Meguro A."/>
            <person name="Negishi M."/>
            <person name="Ohta I."/>
            <person name="Ohta T."/>
            <person name="Okamoto M."/>
            <person name="Ono N."/>
            <person name="Saji S."/>
            <person name="Sakaguchi M."/>
            <person name="Sakai K."/>
            <person name="Shibata M."/>
            <person name="Shimokawa T."/>
            <person name="Song J."/>
            <person name="Takazaki Y."/>
            <person name="Terasawa K."/>
            <person name="Tsugane M."/>
            <person name="Tsuji K."/>
            <person name="Ueda S."/>
            <person name="Waki K."/>
            <person name="Yamagata H."/>
            <person name="Yamamoto M."/>
            <person name="Yamamoto S."/>
            <person name="Yamane H."/>
            <person name="Yoshiki S."/>
            <person name="Yoshihara R."/>
            <person name="Yukawa K."/>
            <person name="Zhong H."/>
            <person name="Yano M."/>
            <person name="Yuan Q."/>
            <person name="Ouyang S."/>
            <person name="Liu J."/>
            <person name="Jones K.M."/>
            <person name="Gansberger K."/>
            <person name="Moffat K."/>
            <person name="Hill J."/>
            <person name="Bera J."/>
            <person name="Fadrosh D."/>
            <person name="Jin S."/>
            <person name="Johri S."/>
            <person name="Kim M."/>
            <person name="Overton L."/>
            <person name="Reardon M."/>
            <person name="Tsitrin T."/>
            <person name="Vuong H."/>
            <person name="Weaver B."/>
            <person name="Ciecko A."/>
            <person name="Tallon L."/>
            <person name="Jackson J."/>
            <person name="Pai G."/>
            <person name="Aken S.V."/>
            <person name="Utterback T."/>
            <person name="Reidmuller S."/>
            <person name="Feldblyum T."/>
            <person name="Hsiao J."/>
            <person name="Zismann V."/>
            <person name="Iobst S."/>
            <person name="de Vazeille A.R."/>
            <person name="Buell C.R."/>
            <person name="Ying K."/>
            <person name="Li Y."/>
            <person name="Lu T."/>
            <person name="Huang Y."/>
            <person name="Zhao Q."/>
            <person name="Feng Q."/>
            <person name="Zhang L."/>
            <person name="Zhu J."/>
            <person name="Weng Q."/>
            <person name="Mu J."/>
            <person name="Lu Y."/>
            <person name="Fan D."/>
            <person name="Liu Y."/>
            <person name="Guan J."/>
            <person name="Zhang Y."/>
            <person name="Yu S."/>
            <person name="Liu X."/>
            <person name="Zhang Y."/>
            <person name="Hong G."/>
            <person name="Han B."/>
            <person name="Choisne N."/>
            <person name="Demange N."/>
            <person name="Orjeda G."/>
            <person name="Samain S."/>
            <person name="Cattolico L."/>
            <person name="Pelletier E."/>
            <person name="Couloux A."/>
            <person name="Segurens B."/>
            <person name="Wincker P."/>
            <person name="D'Hont A."/>
            <person name="Scarpelli C."/>
            <person name="Weissenbach J."/>
            <person name="Salanoubat M."/>
            <person name="Quetier F."/>
            <person name="Yu Y."/>
            <person name="Kim H.R."/>
            <person name="Rambo T."/>
            <person name="Currie J."/>
            <person name="Collura K."/>
            <person name="Luo M."/>
            <person name="Yang T."/>
            <person name="Ammiraju J.S.S."/>
            <person name="Engler F."/>
            <person name="Soderlund C."/>
            <person name="Wing R.A."/>
            <person name="Palmer L.E."/>
            <person name="de la Bastide M."/>
            <person name="Spiegel L."/>
            <person name="Nascimento L."/>
            <person name="Zutavern T."/>
            <person name="O'Shaughnessy A."/>
            <person name="Dike S."/>
            <person name="Dedhia N."/>
            <person name="Preston R."/>
            <person name="Balija V."/>
            <person name="McCombie W.R."/>
            <person name="Chow T."/>
            <person name="Chen H."/>
            <person name="Chung M."/>
            <person name="Chen C."/>
            <person name="Shaw J."/>
            <person name="Wu H."/>
            <person name="Hsiao K."/>
            <person name="Chao Y."/>
            <person name="Chu M."/>
            <person name="Cheng C."/>
            <person name="Hour A."/>
            <person name="Lee P."/>
            <person name="Lin S."/>
            <person name="Lin Y."/>
            <person name="Liou J."/>
            <person name="Liu S."/>
            <person name="Hsing Y."/>
            <person name="Raghuvanshi S."/>
            <person name="Mohanty A."/>
            <person name="Bharti A.K."/>
            <person name="Gaur A."/>
            <person name="Gupta V."/>
            <person name="Kumar D."/>
            <person name="Ravi V."/>
            <person name="Vij S."/>
            <person name="Kapur A."/>
            <person name="Khurana P."/>
            <person name="Khurana P."/>
            <person name="Khurana J.P."/>
            <person name="Tyagi A.K."/>
            <person name="Gaikwad K."/>
            <person name="Singh A."/>
            <person name="Dalal V."/>
            <person name="Srivastava S."/>
            <person name="Dixit A."/>
            <person name="Pal A.K."/>
            <person name="Ghazi I.A."/>
            <person name="Yadav M."/>
            <person name="Pandit A."/>
            <person name="Bhargava A."/>
            <person name="Sureshbabu K."/>
            <person name="Batra K."/>
            <person name="Sharma T.R."/>
            <person name="Mohapatra T."/>
            <person name="Singh N.K."/>
            <person name="Messing J."/>
            <person name="Nelson A.B."/>
            <person name="Fuks G."/>
            <person name="Kavchok S."/>
            <person name="Keizer G."/>
            <person name="Linton E."/>
            <person name="Llaca V."/>
            <person name="Song R."/>
            <person name="Tanyolac B."/>
            <person name="Young S."/>
            <person name="Ho-Il K."/>
            <person name="Hahn J.H."/>
            <person name="Sangsakoo G."/>
            <person name="Vanavichit A."/>
            <person name="de Mattos Luiz.A.T."/>
            <person name="Zimmer P.D."/>
            <person name="Malone G."/>
            <person name="Dellagostin O."/>
            <person name="de Oliveira A.C."/>
            <person name="Bevan M."/>
            <person name="Bancroft I."/>
            <person name="Minx P."/>
            <person name="Cordum H."/>
            <person name="Wilson R."/>
            <person name="Cheng Z."/>
            <person name="Jin W."/>
            <person name="Jiang J."/>
            <person name="Leong S.A."/>
            <person name="Iwama H."/>
            <person name="Gojobori T."/>
            <person name="Itoh T."/>
            <person name="Niimura Y."/>
            <person name="Fujii Y."/>
            <person name="Habara T."/>
            <person name="Sakai H."/>
            <person name="Sato Y."/>
            <person name="Wilson G."/>
            <person name="Kumar K."/>
            <person name="McCouch S."/>
            <person name="Juretic N."/>
            <person name="Hoen D."/>
            <person name="Wright S."/>
            <person name="Bruskiewich R."/>
            <person name="Bureau T."/>
            <person name="Miyao A."/>
            <person name="Hirochika H."/>
            <person name="Nishikawa T."/>
            <person name="Kadowaki K."/>
            <person name="Sugiura M."/>
            <person name="Burr B."/>
            <person name="Sasaki T."/>
        </authorList>
    </citation>
    <scope>NUCLEOTIDE SEQUENCE [LARGE SCALE GENOMIC DNA]</scope>
    <source>
        <strain evidence="2">cv. Nipponbare</strain>
    </source>
</reference>
<accession>A0A0P0Y4V1</accession>
<reference evidence="1 2" key="2">
    <citation type="journal article" date="2013" name="Plant Cell Physiol.">
        <title>Rice Annotation Project Database (RAP-DB): an integrative and interactive database for rice genomics.</title>
        <authorList>
            <person name="Sakai H."/>
            <person name="Lee S.S."/>
            <person name="Tanaka T."/>
            <person name="Numa H."/>
            <person name="Kim J."/>
            <person name="Kawahara Y."/>
            <person name="Wakimoto H."/>
            <person name="Yang C.C."/>
            <person name="Iwamoto M."/>
            <person name="Abe T."/>
            <person name="Yamada Y."/>
            <person name="Muto A."/>
            <person name="Inokuchi H."/>
            <person name="Ikemura T."/>
            <person name="Matsumoto T."/>
            <person name="Sasaki T."/>
            <person name="Itoh T."/>
        </authorList>
    </citation>
    <scope>NUCLEOTIDE SEQUENCE [LARGE SCALE GENOMIC DNA]</scope>
    <source>
        <strain evidence="2">cv. Nipponbare</strain>
    </source>
</reference>
<protein>
    <submittedName>
        <fullName evidence="1">Os11g0616200 protein</fullName>
    </submittedName>
</protein>
<reference evidence="1 2" key="3">
    <citation type="journal article" date="2013" name="Rice">
        <title>Improvement of the Oryza sativa Nipponbare reference genome using next generation sequence and optical map data.</title>
        <authorList>
            <person name="Kawahara Y."/>
            <person name="de la Bastide M."/>
            <person name="Hamilton J.P."/>
            <person name="Kanamori H."/>
            <person name="McCombie W.R."/>
            <person name="Ouyang S."/>
            <person name="Schwartz D.C."/>
            <person name="Tanaka T."/>
            <person name="Wu J."/>
            <person name="Zhou S."/>
            <person name="Childs K.L."/>
            <person name="Davidson R.M."/>
            <person name="Lin H."/>
            <person name="Quesada-Ocampo L."/>
            <person name="Vaillancourt B."/>
            <person name="Sakai H."/>
            <person name="Lee S.S."/>
            <person name="Kim J."/>
            <person name="Numa H."/>
            <person name="Itoh T."/>
            <person name="Buell C.R."/>
            <person name="Matsumoto T."/>
        </authorList>
    </citation>
    <scope>NUCLEOTIDE SEQUENCE [LARGE SCALE GENOMIC DNA]</scope>
    <source>
        <strain evidence="2">cv. Nipponbare</strain>
    </source>
</reference>
<gene>
    <name evidence="1" type="ordered locus">Os11g0616200</name>
    <name evidence="1" type="ORF">OSNPB_110616200</name>
</gene>
<dbReference type="Gramene" id="Os11t0616200-02">
    <property type="protein sequence ID" value="Os11t0616200-02"/>
    <property type="gene ID" value="Os11g0616200"/>
</dbReference>
<evidence type="ECO:0000313" key="1">
    <source>
        <dbReference type="EMBL" id="BAT14868.1"/>
    </source>
</evidence>
<keyword evidence="2" id="KW-1185">Reference proteome</keyword>
<dbReference type="ExpressionAtlas" id="A0A0P0Y4V1">
    <property type="expression patterns" value="baseline and differential"/>
</dbReference>
<dbReference type="Proteomes" id="UP000059680">
    <property type="component" value="Chromosome 11"/>
</dbReference>
<evidence type="ECO:0000313" key="2">
    <source>
        <dbReference type="Proteomes" id="UP000059680"/>
    </source>
</evidence>
<sequence>VLRIYSKIWKERKTGHPRICACYLYDSLGLFFLLRGQAGSTISGGSGHFDVNLIEWQILWSYEKQRSTLVPCFDNNSSNCPACTISFLRISLRKHYNVVTFCIVNKCLQKCV</sequence>
<feature type="non-terminal residue" evidence="1">
    <location>
        <position position="1"/>
    </location>
</feature>
<name>A0A0P0Y4V1_ORYSJ</name>
<proteinExistence type="predicted"/>
<dbReference type="EMBL" id="AP014967">
    <property type="protein sequence ID" value="BAT14868.1"/>
    <property type="molecule type" value="Genomic_DNA"/>
</dbReference>
<dbReference type="AlphaFoldDB" id="A0A0P0Y4V1"/>
<organism evidence="1 2">
    <name type="scientific">Oryza sativa subsp. japonica</name>
    <name type="common">Rice</name>
    <dbReference type="NCBI Taxonomy" id="39947"/>
    <lineage>
        <taxon>Eukaryota</taxon>
        <taxon>Viridiplantae</taxon>
        <taxon>Streptophyta</taxon>
        <taxon>Embryophyta</taxon>
        <taxon>Tracheophyta</taxon>
        <taxon>Spermatophyta</taxon>
        <taxon>Magnoliopsida</taxon>
        <taxon>Liliopsida</taxon>
        <taxon>Poales</taxon>
        <taxon>Poaceae</taxon>
        <taxon>BOP clade</taxon>
        <taxon>Oryzoideae</taxon>
        <taxon>Oryzeae</taxon>
        <taxon>Oryzinae</taxon>
        <taxon>Oryza</taxon>
        <taxon>Oryza sativa</taxon>
    </lineage>
</organism>